<dbReference type="AlphaFoldDB" id="A0A060SWC7"/>
<evidence type="ECO:0000313" key="11">
    <source>
        <dbReference type="EMBL" id="CDP33058.1"/>
    </source>
</evidence>
<dbReference type="InterPro" id="IPR051136">
    <property type="entry name" value="Intracellular_Lectin-GPT"/>
</dbReference>
<sequence length="404" mass="43515">MVRIGLSYLAAAVAGASASAVLDTAKSIPEGVSSTPNGFDALGDIKYDNGHIQLTALDQPNQASALWASEPNYFDEWTLEATLTARGPASPGGGLALWYALPQQQKTGPVHGSTDYWDGLAVMLDSIDGEGTLRGHLNDGSINFGGFKDPVDRAFSLCRIGYRNTGTQFTIKVGYGQGSLIVDVNGQKCFETNQVVLPRGLRFGVSASSTSAPDSFTISKFNVYNGLLDTLDTHRAKRAGSQARAHDVHEDHGSHGAKDTPGGSGNAVNDERLRALENELASVRASVKGIDRIESVSQQLDSIRGRIEKLEDQTMRLLQAHQDLMASDEKSALSREMDSLRTRIENIHQSVSDHASALGTLPETLAKNTPSIWVLVIVIVAIQGVLIVGYNVYRTRRSYHAKLL</sequence>
<feature type="coiled-coil region" evidence="6">
    <location>
        <begin position="293"/>
        <end position="350"/>
    </location>
</feature>
<feature type="transmembrane region" description="Helical" evidence="8">
    <location>
        <begin position="372"/>
        <end position="393"/>
    </location>
</feature>
<feature type="signal peptide" evidence="9">
    <location>
        <begin position="1"/>
        <end position="18"/>
    </location>
</feature>
<dbReference type="PhylomeDB" id="A0A060SWC7"/>
<evidence type="ECO:0000256" key="9">
    <source>
        <dbReference type="SAM" id="SignalP"/>
    </source>
</evidence>
<evidence type="ECO:0000256" key="5">
    <source>
        <dbReference type="ARBA" id="ARBA00023136"/>
    </source>
</evidence>
<feature type="chain" id="PRO_5001587791" evidence="9">
    <location>
        <begin position="19"/>
        <end position="404"/>
    </location>
</feature>
<dbReference type="PANTHER" id="PTHR12223:SF28">
    <property type="entry name" value="LECTIN, MANNOSE BINDING 1 LIKE"/>
    <property type="match status" value="1"/>
</dbReference>
<dbReference type="Gene3D" id="1.10.287.1490">
    <property type="match status" value="1"/>
</dbReference>
<dbReference type="GO" id="GO:0006888">
    <property type="term" value="P:endoplasmic reticulum to Golgi vesicle-mediated transport"/>
    <property type="evidence" value="ECO:0007669"/>
    <property type="project" value="TreeGrafter"/>
</dbReference>
<reference evidence="11" key="1">
    <citation type="submission" date="2014-02" db="EMBL/GenBank/DDBJ databases">
        <authorList>
            <person name="Genoscope - CEA"/>
        </authorList>
    </citation>
    <scope>NUCLEOTIDE SEQUENCE</scope>
    <source>
        <strain evidence="11">LS3</strain>
    </source>
</reference>
<protein>
    <submittedName>
        <fullName evidence="11">ARAD1A00792p</fullName>
    </submittedName>
</protein>
<keyword evidence="4 8" id="KW-1133">Transmembrane helix</keyword>
<evidence type="ECO:0000256" key="7">
    <source>
        <dbReference type="SAM" id="MobiDB-lite"/>
    </source>
</evidence>
<proteinExistence type="predicted"/>
<keyword evidence="2 8" id="KW-0812">Transmembrane</keyword>
<feature type="region of interest" description="Disordered" evidence="7">
    <location>
        <begin position="238"/>
        <end position="268"/>
    </location>
</feature>
<dbReference type="PROSITE" id="PS51328">
    <property type="entry name" value="L_LECTIN_LIKE"/>
    <property type="match status" value="1"/>
</dbReference>
<dbReference type="InterPro" id="IPR013320">
    <property type="entry name" value="ConA-like_dom_sf"/>
</dbReference>
<accession>A0A060SWC7</accession>
<dbReference type="GO" id="GO:0005537">
    <property type="term" value="F:D-mannose binding"/>
    <property type="evidence" value="ECO:0007669"/>
    <property type="project" value="TreeGrafter"/>
</dbReference>
<keyword evidence="5 8" id="KW-0472">Membrane</keyword>
<evidence type="ECO:0000256" key="1">
    <source>
        <dbReference type="ARBA" id="ARBA00004479"/>
    </source>
</evidence>
<dbReference type="Gene3D" id="2.60.120.200">
    <property type="match status" value="1"/>
</dbReference>
<dbReference type="GO" id="GO:0000139">
    <property type="term" value="C:Golgi membrane"/>
    <property type="evidence" value="ECO:0007669"/>
    <property type="project" value="TreeGrafter"/>
</dbReference>
<dbReference type="GO" id="GO:0005789">
    <property type="term" value="C:endoplasmic reticulum membrane"/>
    <property type="evidence" value="ECO:0007669"/>
    <property type="project" value="TreeGrafter"/>
</dbReference>
<evidence type="ECO:0000256" key="3">
    <source>
        <dbReference type="ARBA" id="ARBA00022729"/>
    </source>
</evidence>
<feature type="compositionally biased region" description="Basic and acidic residues" evidence="7">
    <location>
        <begin position="244"/>
        <end position="258"/>
    </location>
</feature>
<organism evidence="11">
    <name type="scientific">Blastobotrys adeninivorans</name>
    <name type="common">Yeast</name>
    <name type="synonym">Arxula adeninivorans</name>
    <dbReference type="NCBI Taxonomy" id="409370"/>
    <lineage>
        <taxon>Eukaryota</taxon>
        <taxon>Fungi</taxon>
        <taxon>Dikarya</taxon>
        <taxon>Ascomycota</taxon>
        <taxon>Saccharomycotina</taxon>
        <taxon>Dipodascomycetes</taxon>
        <taxon>Dipodascales</taxon>
        <taxon>Trichomonascaceae</taxon>
        <taxon>Blastobotrys</taxon>
    </lineage>
</organism>
<evidence type="ECO:0000256" key="4">
    <source>
        <dbReference type="ARBA" id="ARBA00022989"/>
    </source>
</evidence>
<evidence type="ECO:0000256" key="6">
    <source>
        <dbReference type="SAM" id="Coils"/>
    </source>
</evidence>
<gene>
    <name evidence="11" type="ORF">GNLVRS02_ARAD1A00792g</name>
</gene>
<evidence type="ECO:0000256" key="2">
    <source>
        <dbReference type="ARBA" id="ARBA00022692"/>
    </source>
</evidence>
<keyword evidence="6" id="KW-0175">Coiled coil</keyword>
<dbReference type="Pfam" id="PF03388">
    <property type="entry name" value="Lectin_leg-like"/>
    <property type="match status" value="1"/>
</dbReference>
<evidence type="ECO:0000256" key="8">
    <source>
        <dbReference type="SAM" id="Phobius"/>
    </source>
</evidence>
<name>A0A060SWC7_BLAAD</name>
<reference evidence="11" key="2">
    <citation type="submission" date="2014-06" db="EMBL/GenBank/DDBJ databases">
        <title>The complete genome of Blastobotrys (Arxula) adeninivorans LS3 - a yeast of biotechnological interest.</title>
        <authorList>
            <person name="Kunze G."/>
            <person name="Gaillardin C."/>
            <person name="Czernicka M."/>
            <person name="Durrens P."/>
            <person name="Martin T."/>
            <person name="Boer E."/>
            <person name="Gabaldon T."/>
            <person name="Cruz J."/>
            <person name="Talla E."/>
            <person name="Marck C."/>
            <person name="Goffeau A."/>
            <person name="Barbe V."/>
            <person name="Baret P."/>
            <person name="Baronian K."/>
            <person name="Beier S."/>
            <person name="Bleykasten C."/>
            <person name="Bode R."/>
            <person name="Casaregola S."/>
            <person name="Despons L."/>
            <person name="Fairhead C."/>
            <person name="Giersberg M."/>
            <person name="Gierski P."/>
            <person name="Hahnel U."/>
            <person name="Hartmann A."/>
            <person name="Jankowska D."/>
            <person name="Jubin C."/>
            <person name="Jung P."/>
            <person name="Lafontaine I."/>
            <person name="Leh-Louis V."/>
            <person name="Lemaire M."/>
            <person name="Marcet-Houben M."/>
            <person name="Mascher M."/>
            <person name="Morel G."/>
            <person name="Richard G.-F."/>
            <person name="Riechen J."/>
            <person name="Sacerdot C."/>
            <person name="Sarkar A."/>
            <person name="Savel G."/>
            <person name="Schacherer J."/>
            <person name="Sherman D."/>
            <person name="Straub M.-L."/>
            <person name="Stein N."/>
            <person name="Thierry A."/>
            <person name="Trautwein-Schult A."/>
            <person name="Westhof E."/>
            <person name="Worch S."/>
            <person name="Dujon B."/>
            <person name="Souciet J.-L."/>
            <person name="Wincker P."/>
            <person name="Scholz U."/>
            <person name="Neuveglise N."/>
        </authorList>
    </citation>
    <scope>NUCLEOTIDE SEQUENCE</scope>
    <source>
        <strain evidence="11">LS3</strain>
    </source>
</reference>
<comment type="subcellular location">
    <subcellularLocation>
        <location evidence="1">Membrane</location>
        <topology evidence="1">Single-pass type I membrane protein</topology>
    </subcellularLocation>
</comment>
<keyword evidence="3 9" id="KW-0732">Signal</keyword>
<dbReference type="EMBL" id="HG937691">
    <property type="protein sequence ID" value="CDP33058.1"/>
    <property type="molecule type" value="Genomic_DNA"/>
</dbReference>
<evidence type="ECO:0000259" key="10">
    <source>
        <dbReference type="PROSITE" id="PS51328"/>
    </source>
</evidence>
<feature type="domain" description="L-type lectin-like" evidence="10">
    <location>
        <begin position="18"/>
        <end position="226"/>
    </location>
</feature>
<dbReference type="InterPro" id="IPR005052">
    <property type="entry name" value="Lectin_leg"/>
</dbReference>
<dbReference type="PANTHER" id="PTHR12223">
    <property type="entry name" value="VESICULAR MANNOSE-BINDING LECTIN"/>
    <property type="match status" value="1"/>
</dbReference>
<dbReference type="SUPFAM" id="SSF49899">
    <property type="entry name" value="Concanavalin A-like lectins/glucanases"/>
    <property type="match status" value="1"/>
</dbReference>
<dbReference type="GO" id="GO:0030134">
    <property type="term" value="C:COPII-coated ER to Golgi transport vesicle"/>
    <property type="evidence" value="ECO:0007669"/>
    <property type="project" value="TreeGrafter"/>
</dbReference>
<dbReference type="GO" id="GO:0005793">
    <property type="term" value="C:endoplasmic reticulum-Golgi intermediate compartment"/>
    <property type="evidence" value="ECO:0007669"/>
    <property type="project" value="TreeGrafter"/>
</dbReference>